<evidence type="ECO:0000256" key="1">
    <source>
        <dbReference type="SAM" id="Phobius"/>
    </source>
</evidence>
<reference evidence="3 4" key="1">
    <citation type="submission" date="2019-02" db="EMBL/GenBank/DDBJ databases">
        <title>High diversity of culturable Acinetobacter species in natural soil and water ecosystems.</title>
        <authorList>
            <person name="Radolfova-Krizova L."/>
            <person name="Nemec A."/>
        </authorList>
    </citation>
    <scope>NUCLEOTIDE SEQUENCE [LARGE SCALE GENOMIC DNA]</scope>
    <source>
        <strain evidence="3 4">ANC 4281</strain>
    </source>
</reference>
<protein>
    <recommendedName>
        <fullName evidence="2">Trimeric autotransporter adhesin YadA-like head domain-containing protein</fullName>
    </recommendedName>
</protein>
<dbReference type="InterPro" id="IPR011049">
    <property type="entry name" value="Serralysin-like_metalloprot_C"/>
</dbReference>
<dbReference type="EMBL" id="SJOA01000001">
    <property type="protein sequence ID" value="TCB62175.1"/>
    <property type="molecule type" value="Genomic_DNA"/>
</dbReference>
<feature type="transmembrane region" description="Helical" evidence="1">
    <location>
        <begin position="29"/>
        <end position="48"/>
    </location>
</feature>
<dbReference type="Proteomes" id="UP000291380">
    <property type="component" value="Unassembled WGS sequence"/>
</dbReference>
<keyword evidence="1" id="KW-0812">Transmembrane</keyword>
<dbReference type="CDD" id="cd12820">
    <property type="entry name" value="LbR_YadA-like"/>
    <property type="match status" value="1"/>
</dbReference>
<sequence length="239" mass="25233">MPAFCLRIIHRHSFARGVRLGHCVISKKIFLLFLLLSLLFLYLPLKLFRAIMLLLKRQNPLPLVILLKPKSMPQLPWVKIVQLKVAQLHSVKVQKVMMVLGDLALGRGAQVTGTIGGSPQGDATAIGNYSVASGTGAVALGLRTKATGENAVATGGNGTTEAKGKDTVAIGNSTKATGEESIAMGGIARSTGKRSVAVGYMLNLQALNLLPLVTTQVQEGQIQSLLAHLCGCKGQCGSR</sequence>
<evidence type="ECO:0000259" key="2">
    <source>
        <dbReference type="Pfam" id="PF05658"/>
    </source>
</evidence>
<dbReference type="InterPro" id="IPR008640">
    <property type="entry name" value="Adhesin_Head_dom"/>
</dbReference>
<accession>A0A4R0EQX1</accession>
<comment type="caution">
    <text evidence="3">The sequence shown here is derived from an EMBL/GenBank/DDBJ whole genome shotgun (WGS) entry which is preliminary data.</text>
</comment>
<dbReference type="GO" id="GO:0019867">
    <property type="term" value="C:outer membrane"/>
    <property type="evidence" value="ECO:0007669"/>
    <property type="project" value="InterPro"/>
</dbReference>
<gene>
    <name evidence="3" type="ORF">E0H85_01220</name>
</gene>
<name>A0A4R0EQX1_9GAMM</name>
<evidence type="ECO:0000313" key="3">
    <source>
        <dbReference type="EMBL" id="TCB62175.1"/>
    </source>
</evidence>
<feature type="domain" description="Trimeric autotransporter adhesin YadA-like head" evidence="2">
    <location>
        <begin position="132"/>
        <end position="157"/>
    </location>
</feature>
<feature type="domain" description="Trimeric autotransporter adhesin YadA-like head" evidence="2">
    <location>
        <begin position="162"/>
        <end position="185"/>
    </location>
</feature>
<proteinExistence type="predicted"/>
<organism evidence="3 4">
    <name type="scientific">Acinetobacter terrae</name>
    <dbReference type="NCBI Taxonomy" id="2731247"/>
    <lineage>
        <taxon>Bacteria</taxon>
        <taxon>Pseudomonadati</taxon>
        <taxon>Pseudomonadota</taxon>
        <taxon>Gammaproteobacteria</taxon>
        <taxon>Moraxellales</taxon>
        <taxon>Moraxellaceae</taxon>
        <taxon>Acinetobacter</taxon>
        <taxon>Acinetobacter Taxon 24</taxon>
    </lineage>
</organism>
<dbReference type="Gene3D" id="2.150.10.10">
    <property type="entry name" value="Serralysin-like metalloprotease, C-terminal"/>
    <property type="match status" value="1"/>
</dbReference>
<keyword evidence="1" id="KW-0472">Membrane</keyword>
<keyword evidence="1" id="KW-1133">Transmembrane helix</keyword>
<evidence type="ECO:0000313" key="4">
    <source>
        <dbReference type="Proteomes" id="UP000291380"/>
    </source>
</evidence>
<dbReference type="AlphaFoldDB" id="A0A4R0EQX1"/>
<dbReference type="Pfam" id="PF05658">
    <property type="entry name" value="YadA_head"/>
    <property type="match status" value="2"/>
</dbReference>
<dbReference type="SUPFAM" id="SSF101967">
    <property type="entry name" value="Adhesin YadA, collagen-binding domain"/>
    <property type="match status" value="1"/>
</dbReference>